<evidence type="ECO:0000256" key="7">
    <source>
        <dbReference type="ARBA" id="ARBA00022737"/>
    </source>
</evidence>
<keyword evidence="21" id="KW-1015">Disulfide bond</keyword>
<keyword evidence="17" id="KW-0966">Cell projection</keyword>
<dbReference type="SMART" id="SM00615">
    <property type="entry name" value="EPH_lbd"/>
    <property type="match status" value="1"/>
</dbReference>
<comment type="subcellular location">
    <subcellularLocation>
        <location evidence="1">Cell membrane</location>
        <topology evidence="1">Single-pass type I membrane protein</topology>
    </subcellularLocation>
    <subcellularLocation>
        <location evidence="2">Cell projection</location>
        <location evidence="2">Dendrite</location>
    </subcellularLocation>
</comment>
<dbReference type="Gene3D" id="3.30.200.20">
    <property type="entry name" value="Phosphorylase Kinase, domain 1"/>
    <property type="match status" value="1"/>
</dbReference>
<feature type="domain" description="Protein kinase" evidence="24">
    <location>
        <begin position="600"/>
        <end position="863"/>
    </location>
</feature>
<feature type="active site" description="Proton acceptor" evidence="19">
    <location>
        <position position="725"/>
    </location>
</feature>
<dbReference type="Proteomes" id="UP000694546">
    <property type="component" value="Chromosome 12"/>
</dbReference>
<evidence type="ECO:0000256" key="2">
    <source>
        <dbReference type="ARBA" id="ARBA00004279"/>
    </source>
</evidence>
<feature type="domain" description="SAM" evidence="25">
    <location>
        <begin position="880"/>
        <end position="905"/>
    </location>
</feature>
<dbReference type="InterPro" id="IPR011009">
    <property type="entry name" value="Kinase-like_dom_sf"/>
</dbReference>
<evidence type="ECO:0000256" key="5">
    <source>
        <dbReference type="ARBA" id="ARBA00022679"/>
    </source>
</evidence>
<dbReference type="Pfam" id="PF07714">
    <property type="entry name" value="PK_Tyr_Ser-Thr"/>
    <property type="match status" value="1"/>
</dbReference>
<feature type="transmembrane region" description="Helical" evidence="23">
    <location>
        <begin position="525"/>
        <end position="548"/>
    </location>
</feature>
<evidence type="ECO:0000256" key="8">
    <source>
        <dbReference type="ARBA" id="ARBA00022741"/>
    </source>
</evidence>
<dbReference type="PROSITE" id="PS50105">
    <property type="entry name" value="SAM_DOMAIN"/>
    <property type="match status" value="1"/>
</dbReference>
<dbReference type="FunFam" id="2.10.50.10:FF:000001">
    <property type="entry name" value="Ephrin type-A receptor 5"/>
    <property type="match status" value="1"/>
</dbReference>
<evidence type="ECO:0000259" key="26">
    <source>
        <dbReference type="PROSITE" id="PS50853"/>
    </source>
</evidence>
<dbReference type="InterPro" id="IPR017441">
    <property type="entry name" value="Protein_kinase_ATP_BS"/>
</dbReference>
<dbReference type="SMART" id="SM00060">
    <property type="entry name" value="FN3"/>
    <property type="match status" value="2"/>
</dbReference>
<dbReference type="Gene3D" id="2.60.40.10">
    <property type="entry name" value="Immunoglobulins"/>
    <property type="match status" value="2"/>
</dbReference>
<dbReference type="GeneTree" id="ENSGT00940000155297"/>
<keyword evidence="16" id="KW-0325">Glycoprotein</keyword>
<dbReference type="FunFam" id="1.10.510.10:FF:000015">
    <property type="entry name" value="Ephrin type-B receptor 2"/>
    <property type="match status" value="1"/>
</dbReference>
<evidence type="ECO:0000256" key="10">
    <source>
        <dbReference type="ARBA" id="ARBA00022840"/>
    </source>
</evidence>
<dbReference type="SUPFAM" id="SSF47769">
    <property type="entry name" value="SAM/Pointed domain"/>
    <property type="match status" value="1"/>
</dbReference>
<keyword evidence="6 23" id="KW-0812">Transmembrane</keyword>
<dbReference type="GO" id="GO:0005886">
    <property type="term" value="C:plasma membrane"/>
    <property type="evidence" value="ECO:0007669"/>
    <property type="project" value="UniProtKB-SubCell"/>
</dbReference>
<evidence type="ECO:0000256" key="20">
    <source>
        <dbReference type="PIRSR" id="PIRSR000666-2"/>
    </source>
</evidence>
<feature type="binding site" evidence="20 22">
    <location>
        <position position="632"/>
    </location>
    <ligand>
        <name>ATP</name>
        <dbReference type="ChEBI" id="CHEBI:30616"/>
    </ligand>
</feature>
<dbReference type="PROSITE" id="PS00109">
    <property type="entry name" value="PROTEIN_KINASE_TYR"/>
    <property type="match status" value="1"/>
</dbReference>
<dbReference type="SMART" id="SM01411">
    <property type="entry name" value="Ephrin_rec_like"/>
    <property type="match status" value="1"/>
</dbReference>
<evidence type="ECO:0000256" key="17">
    <source>
        <dbReference type="ARBA" id="ARBA00023273"/>
    </source>
</evidence>
<evidence type="ECO:0000256" key="22">
    <source>
        <dbReference type="PROSITE-ProRule" id="PRU10141"/>
    </source>
</evidence>
<evidence type="ECO:0000256" key="9">
    <source>
        <dbReference type="ARBA" id="ARBA00022777"/>
    </source>
</evidence>
<dbReference type="PIRSF" id="PIRSF000666">
    <property type="entry name" value="TyrPK_ephrin_receptor"/>
    <property type="match status" value="1"/>
</dbReference>
<evidence type="ECO:0000313" key="28">
    <source>
        <dbReference type="Ensembl" id="ENSGMOP00000036901.1"/>
    </source>
</evidence>
<gene>
    <name evidence="28" type="primary">LOC115555802</name>
</gene>
<dbReference type="CDD" id="cd00063">
    <property type="entry name" value="FN3"/>
    <property type="match status" value="2"/>
</dbReference>
<dbReference type="PROSITE" id="PS50011">
    <property type="entry name" value="PROTEIN_KINASE_DOM"/>
    <property type="match status" value="1"/>
</dbReference>
<dbReference type="FunFam" id="2.60.40.1770:FF:000001">
    <property type="entry name" value="Ephrin type-A receptor 5"/>
    <property type="match status" value="1"/>
</dbReference>
<keyword evidence="8 20" id="KW-0547">Nucleotide-binding</keyword>
<dbReference type="Pfam" id="PF25599">
    <property type="entry name" value="Ephrin_CRD"/>
    <property type="match status" value="1"/>
</dbReference>
<evidence type="ECO:0000313" key="29">
    <source>
        <dbReference type="Proteomes" id="UP000694546"/>
    </source>
</evidence>
<dbReference type="SMART" id="SM00219">
    <property type="entry name" value="TyrKc"/>
    <property type="match status" value="1"/>
</dbReference>
<dbReference type="InterPro" id="IPR001426">
    <property type="entry name" value="Tyr_kinase_rcpt_V_CS"/>
</dbReference>
<keyword evidence="10 20" id="KW-0067">ATP-binding</keyword>
<dbReference type="PROSITE" id="PS00790">
    <property type="entry name" value="RECEPTOR_TYR_KIN_V_1"/>
    <property type="match status" value="1"/>
</dbReference>
<comment type="catalytic activity">
    <reaction evidence="18">
        <text>L-tyrosyl-[protein] + ATP = O-phospho-L-tyrosyl-[protein] + ADP + H(+)</text>
        <dbReference type="Rhea" id="RHEA:10596"/>
        <dbReference type="Rhea" id="RHEA-COMP:10136"/>
        <dbReference type="Rhea" id="RHEA-COMP:20101"/>
        <dbReference type="ChEBI" id="CHEBI:15378"/>
        <dbReference type="ChEBI" id="CHEBI:30616"/>
        <dbReference type="ChEBI" id="CHEBI:46858"/>
        <dbReference type="ChEBI" id="CHEBI:61978"/>
        <dbReference type="ChEBI" id="CHEBI:456216"/>
        <dbReference type="EC" id="2.7.10.1"/>
    </reaction>
</comment>
<dbReference type="Gene3D" id="2.60.40.1770">
    <property type="entry name" value="ephrin a2 ectodomain"/>
    <property type="match status" value="1"/>
</dbReference>
<dbReference type="PANTHER" id="PTHR46877:SF17">
    <property type="entry name" value="EPHRIN TYPE-B RECEPTOR 1"/>
    <property type="match status" value="1"/>
</dbReference>
<dbReference type="Pfam" id="PF01404">
    <property type="entry name" value="Ephrin_lbd"/>
    <property type="match status" value="1"/>
</dbReference>
<organism evidence="28 29">
    <name type="scientific">Gadus morhua</name>
    <name type="common">Atlantic cod</name>
    <dbReference type="NCBI Taxonomy" id="8049"/>
    <lineage>
        <taxon>Eukaryota</taxon>
        <taxon>Metazoa</taxon>
        <taxon>Chordata</taxon>
        <taxon>Craniata</taxon>
        <taxon>Vertebrata</taxon>
        <taxon>Euteleostomi</taxon>
        <taxon>Actinopterygii</taxon>
        <taxon>Neopterygii</taxon>
        <taxon>Teleostei</taxon>
        <taxon>Neoteleostei</taxon>
        <taxon>Acanthomorphata</taxon>
        <taxon>Zeiogadaria</taxon>
        <taxon>Gadariae</taxon>
        <taxon>Gadiformes</taxon>
        <taxon>Gadoidei</taxon>
        <taxon>Gadidae</taxon>
        <taxon>Gadus</taxon>
    </lineage>
</organism>
<keyword evidence="14" id="KW-0829">Tyrosine-protein kinase</keyword>
<dbReference type="SUPFAM" id="SSF56112">
    <property type="entry name" value="Protein kinase-like (PK-like)"/>
    <property type="match status" value="1"/>
</dbReference>
<proteinExistence type="predicted"/>
<dbReference type="PROSITE" id="PS51550">
    <property type="entry name" value="EPH_LBD"/>
    <property type="match status" value="1"/>
</dbReference>
<evidence type="ECO:0000259" key="24">
    <source>
        <dbReference type="PROSITE" id="PS50011"/>
    </source>
</evidence>
<dbReference type="InterPro" id="IPR050449">
    <property type="entry name" value="Ephrin_rcpt_TKs"/>
</dbReference>
<keyword evidence="7" id="KW-0677">Repeat</keyword>
<dbReference type="InterPro" id="IPR036116">
    <property type="entry name" value="FN3_sf"/>
</dbReference>
<dbReference type="SUPFAM" id="SSF57184">
    <property type="entry name" value="Growth factor receptor domain"/>
    <property type="match status" value="1"/>
</dbReference>
<feature type="binding site" evidence="20">
    <location>
        <begin position="606"/>
        <end position="614"/>
    </location>
    <ligand>
        <name>ATP</name>
        <dbReference type="ChEBI" id="CHEBI:30616"/>
    </ligand>
</feature>
<dbReference type="Pfam" id="PF14575">
    <property type="entry name" value="EphA2_TM"/>
    <property type="match status" value="1"/>
</dbReference>
<dbReference type="InterPro" id="IPR016257">
    <property type="entry name" value="Tyr_kinase_ephrin_rcpt"/>
</dbReference>
<dbReference type="PROSITE" id="PS00107">
    <property type="entry name" value="PROTEIN_KINASE_ATP"/>
    <property type="match status" value="1"/>
</dbReference>
<dbReference type="Gene3D" id="1.10.510.10">
    <property type="entry name" value="Transferase(Phosphotransferase) domain 1"/>
    <property type="match status" value="1"/>
</dbReference>
<evidence type="ECO:0000256" key="13">
    <source>
        <dbReference type="ARBA" id="ARBA00023136"/>
    </source>
</evidence>
<feature type="disulfide bond" evidence="21">
    <location>
        <begin position="83"/>
        <end position="93"/>
    </location>
</feature>
<keyword evidence="15" id="KW-0675">Receptor</keyword>
<dbReference type="InterPro" id="IPR027936">
    <property type="entry name" value="Eph_TM"/>
</dbReference>
<dbReference type="Gene3D" id="2.60.120.260">
    <property type="entry name" value="Galactose-binding domain-like"/>
    <property type="match status" value="1"/>
</dbReference>
<keyword evidence="29" id="KW-1185">Reference proteome</keyword>
<dbReference type="AlphaFoldDB" id="A0A8C5AU38"/>
<dbReference type="GO" id="GO:0030425">
    <property type="term" value="C:dendrite"/>
    <property type="evidence" value="ECO:0007669"/>
    <property type="project" value="UniProtKB-SubCell"/>
</dbReference>
<keyword evidence="11" id="KW-0524">Neurogenesis</keyword>
<keyword evidence="5" id="KW-0808">Transferase</keyword>
<keyword evidence="13 23" id="KW-0472">Membrane</keyword>
<dbReference type="InterPro" id="IPR001090">
    <property type="entry name" value="Ephrin_rcpt_lig-bd_dom"/>
</dbReference>
<dbReference type="FunFam" id="2.60.120.260:FF:000004">
    <property type="entry name" value="Ephrin type-B receptor 2"/>
    <property type="match status" value="1"/>
</dbReference>
<dbReference type="InterPro" id="IPR009030">
    <property type="entry name" value="Growth_fac_rcpt_cys_sf"/>
</dbReference>
<dbReference type="InterPro" id="IPR001660">
    <property type="entry name" value="SAM"/>
</dbReference>
<dbReference type="CDD" id="cd00185">
    <property type="entry name" value="TNFRSF"/>
    <property type="match status" value="1"/>
</dbReference>
<evidence type="ECO:0000256" key="16">
    <source>
        <dbReference type="ARBA" id="ARBA00023180"/>
    </source>
</evidence>
<dbReference type="InterPro" id="IPR013783">
    <property type="entry name" value="Ig-like_fold"/>
</dbReference>
<dbReference type="InterPro" id="IPR013761">
    <property type="entry name" value="SAM/pointed_sf"/>
</dbReference>
<evidence type="ECO:0000256" key="14">
    <source>
        <dbReference type="ARBA" id="ARBA00023137"/>
    </source>
</evidence>
<evidence type="ECO:0000256" key="23">
    <source>
        <dbReference type="SAM" id="Phobius"/>
    </source>
</evidence>
<evidence type="ECO:0000256" key="3">
    <source>
        <dbReference type="ARBA" id="ARBA00011902"/>
    </source>
</evidence>
<dbReference type="EC" id="2.7.10.1" evidence="3"/>
<sequence>EQCTGVCVGVWVCVGVCARTTLPSGRGLTTPYSGYDENLNTIRTYQVCNVFEPSQNNWLLTTYVDRRAAQRVYVEIRFTVRDCASIPSVLGSCKETFNLYYLESDHSLSEGRGVEYWTTAPFLKVDTIAADESFSQVDFGGRLMKVNTEVRSFGPLSRGRGFHLAFQDLGACMSLLAVRVFYKKCPSVVQNFAFFPETLTGAESTSLVIARGSCIASAEELDVPIKLYCNGDGEWMVPIGSCSCKAGYEPDKANVCQACPQGTFKSFQGAGLCQQCPPNSLSTAEAATLCGCRNGYYRGDVDKPEDTCVPSAPRNLVSVVNETSVVLEWSPPRDTGHRGDLVYNVLCRRCHSSERRTCQSCEDSVAFSPGRRGLRGDHVEISKLRAHTAYTFDVQAINGVSNKSPYPAQQLSINITTNQAAPSLVPIMHQVSSTSRSFSLSWPPPEQPNGIILDYEIRFYDKVGTRVSVVQSGGPGAVLEGLRPGTGYLVQVRARTVAGYGAFSKEMLFHTLTDDEYKSELGQQLSLIAGSLVCGVVIVSLVAIAIICTRYAQTNAHAHPLHTLCTHTSPGVKIYIDPFTYEDPNEAVHEFAKEIDPNCVKIEEVLGAGEFGEVYKGRLKLVGKKEFPVAIKTLKAGYSERQRRDFLSEASIMGQFDQPNIIRLEGVVTKSRPTMIITEFMENGALDSFLRRNDGTFPVIQLVGMLRGIASGMRYLAEMSYVHRDLAARNILVNSNLVCKVSDFGLSRYLEEDTSDPTYTSSLGGKIPVRWTAPEAIAYRKFTSASDVWSYGIVTWEVMSYGERPYWDMSNQDVINAIEQDFRLPAPMDCPLVLHQLMLDCWQKDRNARPKFPDLVSMLDKMIRNPASLKTGGSTVPAGDLQRLGVSLAGHQKKILTSVQSMRDHIDDQSPTESL</sequence>
<dbReference type="SUPFAM" id="SSF49265">
    <property type="entry name" value="Fibronectin type III"/>
    <property type="match status" value="1"/>
</dbReference>
<dbReference type="PANTHER" id="PTHR46877">
    <property type="entry name" value="EPH RECEPTOR A5"/>
    <property type="match status" value="1"/>
</dbReference>
<keyword evidence="12 23" id="KW-1133">Transmembrane helix</keyword>
<feature type="disulfide bond" evidence="21">
    <location>
        <begin position="48"/>
        <end position="172"/>
    </location>
</feature>
<evidence type="ECO:0000256" key="15">
    <source>
        <dbReference type="ARBA" id="ARBA00023170"/>
    </source>
</evidence>
<accession>A0A8C5AU38</accession>
<evidence type="ECO:0000256" key="1">
    <source>
        <dbReference type="ARBA" id="ARBA00004251"/>
    </source>
</evidence>
<dbReference type="SUPFAM" id="SSF49785">
    <property type="entry name" value="Galactose-binding domain-like"/>
    <property type="match status" value="1"/>
</dbReference>
<keyword evidence="9" id="KW-0418">Kinase</keyword>
<dbReference type="Gene3D" id="2.10.50.10">
    <property type="entry name" value="Tumor Necrosis Factor Receptor, subunit A, domain 2"/>
    <property type="match status" value="1"/>
</dbReference>
<dbReference type="GO" id="GO:0005524">
    <property type="term" value="F:ATP binding"/>
    <property type="evidence" value="ECO:0007669"/>
    <property type="project" value="UniProtKB-UniRule"/>
</dbReference>
<feature type="domain" description="Fibronectin type-III" evidence="26">
    <location>
        <begin position="309"/>
        <end position="420"/>
    </location>
</feature>
<reference evidence="28" key="2">
    <citation type="submission" date="2025-09" db="UniProtKB">
        <authorList>
            <consortium name="Ensembl"/>
        </authorList>
    </citation>
    <scope>IDENTIFICATION</scope>
</reference>
<dbReference type="GO" id="GO:0005005">
    <property type="term" value="F:transmembrane-ephrin receptor activity"/>
    <property type="evidence" value="ECO:0007669"/>
    <property type="project" value="TreeGrafter"/>
</dbReference>
<dbReference type="PRINTS" id="PR00109">
    <property type="entry name" value="TYRKINASE"/>
</dbReference>
<evidence type="ECO:0000256" key="11">
    <source>
        <dbReference type="ARBA" id="ARBA00022902"/>
    </source>
</evidence>
<dbReference type="PROSITE" id="PS50853">
    <property type="entry name" value="FN3"/>
    <property type="match status" value="2"/>
</dbReference>
<dbReference type="Pfam" id="PF00041">
    <property type="entry name" value="fn3"/>
    <property type="match status" value="2"/>
</dbReference>
<protein>
    <recommendedName>
        <fullName evidence="3">receptor protein-tyrosine kinase</fullName>
        <ecNumber evidence="3">2.7.10.1</ecNumber>
    </recommendedName>
</protein>
<dbReference type="InterPro" id="IPR020635">
    <property type="entry name" value="Tyr_kinase_cat_dom"/>
</dbReference>
<evidence type="ECO:0000256" key="21">
    <source>
        <dbReference type="PIRSR" id="PIRSR000666-3"/>
    </source>
</evidence>
<evidence type="ECO:0000256" key="19">
    <source>
        <dbReference type="PIRSR" id="PIRSR000666-1"/>
    </source>
</evidence>
<dbReference type="InterPro" id="IPR003961">
    <property type="entry name" value="FN3_dom"/>
</dbReference>
<dbReference type="GO" id="GO:0007411">
    <property type="term" value="P:axon guidance"/>
    <property type="evidence" value="ECO:0007669"/>
    <property type="project" value="TreeGrafter"/>
</dbReference>
<dbReference type="FunFam" id="2.60.40.10:FF:000041">
    <property type="entry name" value="ephrin type-A receptor 3"/>
    <property type="match status" value="1"/>
</dbReference>
<dbReference type="CDD" id="cd05065">
    <property type="entry name" value="PTKc_EphR_B"/>
    <property type="match status" value="1"/>
</dbReference>
<evidence type="ECO:0000259" key="25">
    <source>
        <dbReference type="PROSITE" id="PS50105"/>
    </source>
</evidence>
<dbReference type="InterPro" id="IPR008266">
    <property type="entry name" value="Tyr_kinase_AS"/>
</dbReference>
<feature type="domain" description="Eph LBD" evidence="27">
    <location>
        <begin position="1"/>
        <end position="190"/>
    </location>
</feature>
<reference evidence="28" key="1">
    <citation type="submission" date="2025-08" db="UniProtKB">
        <authorList>
            <consortium name="Ensembl"/>
        </authorList>
    </citation>
    <scope>IDENTIFICATION</scope>
</reference>
<feature type="domain" description="Fibronectin type-III" evidence="26">
    <location>
        <begin position="421"/>
        <end position="514"/>
    </location>
</feature>
<dbReference type="FunFam" id="3.30.200.20:FF:000001">
    <property type="entry name" value="Ephrin type-A receptor 5"/>
    <property type="match status" value="1"/>
</dbReference>
<dbReference type="InterPro" id="IPR001245">
    <property type="entry name" value="Ser-Thr/Tyr_kinase_cat_dom"/>
</dbReference>
<evidence type="ECO:0000256" key="4">
    <source>
        <dbReference type="ARBA" id="ARBA00022475"/>
    </source>
</evidence>
<dbReference type="PROSITE" id="PS00791">
    <property type="entry name" value="RECEPTOR_TYR_KIN_V_2"/>
    <property type="match status" value="1"/>
</dbReference>
<name>A0A8C5AU38_GADMO</name>
<evidence type="ECO:0000256" key="18">
    <source>
        <dbReference type="ARBA" id="ARBA00051243"/>
    </source>
</evidence>
<evidence type="ECO:0000256" key="12">
    <source>
        <dbReference type="ARBA" id="ARBA00022989"/>
    </source>
</evidence>
<evidence type="ECO:0000256" key="6">
    <source>
        <dbReference type="ARBA" id="ARBA00022692"/>
    </source>
</evidence>
<keyword evidence="4" id="KW-1003">Cell membrane</keyword>
<dbReference type="Ensembl" id="ENSGMOT00000045685.1">
    <property type="protein sequence ID" value="ENSGMOP00000036901.1"/>
    <property type="gene ID" value="ENSGMOG00000004733.2"/>
</dbReference>
<dbReference type="InterPro" id="IPR008979">
    <property type="entry name" value="Galactose-bd-like_sf"/>
</dbReference>
<evidence type="ECO:0000259" key="27">
    <source>
        <dbReference type="PROSITE" id="PS51550"/>
    </source>
</evidence>
<dbReference type="InterPro" id="IPR000719">
    <property type="entry name" value="Prot_kinase_dom"/>
</dbReference>